<protein>
    <submittedName>
        <fullName evidence="2">Uncharacterized protein</fullName>
    </submittedName>
</protein>
<evidence type="ECO:0000256" key="1">
    <source>
        <dbReference type="SAM" id="MobiDB-lite"/>
    </source>
</evidence>
<dbReference type="EMBL" id="LR796806">
    <property type="protein sequence ID" value="CAB4167903.1"/>
    <property type="molecule type" value="Genomic_DNA"/>
</dbReference>
<name>A0A6J5P8Q6_9CAUD</name>
<sequence>MVLPLILGALGGSLGSAGLLGGIGALGGAAIGSGLGGYAETGDLETGILTGLGSFAGGALLGPLMGGAGGAASSAGGTVSSLAPQIQAATTGATAAGGVGSGIAGLGKNALNFAQSGAGIGSSVGGAMGASFASPSGRSKKSESKYADTPGPALQRTPTFPGSSYVPGVSGEFDYGFGAPETADEILAFRKSQVGAMAGGGLISSIERTFGPINLAEGGIVDVLMRGEPQAMSGMNEKEVVAEAIRAIKGESASPEVALAAFLSSYGEDALRDLVDKVESGEMDDTVERSEGKMSGPGDGMDDLIPANIEGEQDVLLSDGEFVVPADVVSGLGNGSSDAGARALDEMMQRVRSARNGSPEQPPQVPQEEVMPA</sequence>
<feature type="region of interest" description="Disordered" evidence="1">
    <location>
        <begin position="280"/>
        <end position="299"/>
    </location>
</feature>
<feature type="region of interest" description="Disordered" evidence="1">
    <location>
        <begin position="350"/>
        <end position="373"/>
    </location>
</feature>
<feature type="compositionally biased region" description="Basic and acidic residues" evidence="1">
    <location>
        <begin position="280"/>
        <end position="292"/>
    </location>
</feature>
<accession>A0A6J5P8Q6</accession>
<reference evidence="2" key="1">
    <citation type="submission" date="2020-04" db="EMBL/GenBank/DDBJ databases">
        <authorList>
            <person name="Chiriac C."/>
            <person name="Salcher M."/>
            <person name="Ghai R."/>
            <person name="Kavagutti S V."/>
        </authorList>
    </citation>
    <scope>NUCLEOTIDE SEQUENCE</scope>
</reference>
<proteinExistence type="predicted"/>
<gene>
    <name evidence="2" type="ORF">UFOVP858_76</name>
</gene>
<organism evidence="2">
    <name type="scientific">uncultured Caudovirales phage</name>
    <dbReference type="NCBI Taxonomy" id="2100421"/>
    <lineage>
        <taxon>Viruses</taxon>
        <taxon>Duplodnaviria</taxon>
        <taxon>Heunggongvirae</taxon>
        <taxon>Uroviricota</taxon>
        <taxon>Caudoviricetes</taxon>
        <taxon>Peduoviridae</taxon>
        <taxon>Maltschvirus</taxon>
        <taxon>Maltschvirus maltsch</taxon>
    </lineage>
</organism>
<evidence type="ECO:0000313" key="2">
    <source>
        <dbReference type="EMBL" id="CAB4167903.1"/>
    </source>
</evidence>
<feature type="region of interest" description="Disordered" evidence="1">
    <location>
        <begin position="131"/>
        <end position="161"/>
    </location>
</feature>